<proteinExistence type="predicted"/>
<evidence type="ECO:0000313" key="10">
    <source>
        <dbReference type="EMBL" id="KAF2481031.1"/>
    </source>
</evidence>
<evidence type="ECO:0000256" key="4">
    <source>
        <dbReference type="ARBA" id="ARBA00022723"/>
    </source>
</evidence>
<dbReference type="Proteomes" id="UP000799767">
    <property type="component" value="Unassembled WGS sequence"/>
</dbReference>
<sequence>MDRAADEDDICAACEELIAGDAVQAPCNHIYCIPCIVGLFKAAVDHESGYPPSCCGRNGVPLDLVRTYLSNELIEKLEDRAVEPATEDRTYCSACSAFVRPSDITNGQAICRKCATRTCSKCKTRVHNGACKEENEGLLLTLADQKGWKRCPRCRRMVEKGPGCNMIESVRLGFG</sequence>
<dbReference type="InterPro" id="IPR013083">
    <property type="entry name" value="Znf_RING/FYVE/PHD"/>
</dbReference>
<evidence type="ECO:0000256" key="2">
    <source>
        <dbReference type="ARBA" id="ARBA00012251"/>
    </source>
</evidence>
<dbReference type="EMBL" id="MU001638">
    <property type="protein sequence ID" value="KAF2481031.1"/>
    <property type="molecule type" value="Genomic_DNA"/>
</dbReference>
<dbReference type="InterPro" id="IPR031127">
    <property type="entry name" value="E3_UB_ligase_RBR"/>
</dbReference>
<organism evidence="10 11">
    <name type="scientific">Neohortaea acidophila</name>
    <dbReference type="NCBI Taxonomy" id="245834"/>
    <lineage>
        <taxon>Eukaryota</taxon>
        <taxon>Fungi</taxon>
        <taxon>Dikarya</taxon>
        <taxon>Ascomycota</taxon>
        <taxon>Pezizomycotina</taxon>
        <taxon>Dothideomycetes</taxon>
        <taxon>Dothideomycetidae</taxon>
        <taxon>Mycosphaerellales</taxon>
        <taxon>Teratosphaeriaceae</taxon>
        <taxon>Neohortaea</taxon>
    </lineage>
</organism>
<comment type="catalytic activity">
    <reaction evidence="1">
        <text>[E2 ubiquitin-conjugating enzyme]-S-ubiquitinyl-L-cysteine + [acceptor protein]-L-lysine = [E2 ubiquitin-conjugating enzyme]-L-cysteine + [acceptor protein]-N(6)-ubiquitinyl-L-lysine.</text>
        <dbReference type="EC" id="2.3.2.31"/>
    </reaction>
</comment>
<protein>
    <recommendedName>
        <fullName evidence="2">RBR-type E3 ubiquitin transferase</fullName>
        <ecNumber evidence="2">2.3.2.31</ecNumber>
    </recommendedName>
</protein>
<keyword evidence="11" id="KW-1185">Reference proteome</keyword>
<dbReference type="EC" id="2.3.2.31" evidence="2"/>
<evidence type="ECO:0000256" key="5">
    <source>
        <dbReference type="ARBA" id="ARBA00022737"/>
    </source>
</evidence>
<evidence type="ECO:0000256" key="7">
    <source>
        <dbReference type="ARBA" id="ARBA00022786"/>
    </source>
</evidence>
<dbReference type="Gene3D" id="3.30.40.10">
    <property type="entry name" value="Zinc/RING finger domain, C3HC4 (zinc finger)"/>
    <property type="match status" value="1"/>
</dbReference>
<gene>
    <name evidence="10" type="ORF">BDY17DRAFT_300593</name>
</gene>
<dbReference type="InterPro" id="IPR044066">
    <property type="entry name" value="TRIAD_supradom"/>
</dbReference>
<dbReference type="InterPro" id="IPR017907">
    <property type="entry name" value="Znf_RING_CS"/>
</dbReference>
<keyword evidence="4" id="KW-0479">Metal-binding</keyword>
<keyword evidence="5" id="KW-0677">Repeat</keyword>
<dbReference type="OrthoDB" id="9977870at2759"/>
<feature type="domain" description="RING-type" evidence="9">
    <location>
        <begin position="7"/>
        <end position="175"/>
    </location>
</feature>
<name>A0A6A6PMW7_9PEZI</name>
<dbReference type="Pfam" id="PF01485">
    <property type="entry name" value="IBR"/>
    <property type="match status" value="1"/>
</dbReference>
<dbReference type="PROSITE" id="PS00518">
    <property type="entry name" value="ZF_RING_1"/>
    <property type="match status" value="1"/>
</dbReference>
<dbReference type="AlphaFoldDB" id="A0A6A6PMW7"/>
<dbReference type="GO" id="GO:0061630">
    <property type="term" value="F:ubiquitin protein ligase activity"/>
    <property type="evidence" value="ECO:0007669"/>
    <property type="project" value="UniProtKB-EC"/>
</dbReference>
<dbReference type="GO" id="GO:0016567">
    <property type="term" value="P:protein ubiquitination"/>
    <property type="evidence" value="ECO:0007669"/>
    <property type="project" value="InterPro"/>
</dbReference>
<dbReference type="PROSITE" id="PS51873">
    <property type="entry name" value="TRIAD"/>
    <property type="match status" value="1"/>
</dbReference>
<keyword evidence="6" id="KW-0863">Zinc-finger</keyword>
<keyword evidence="3" id="KW-0808">Transferase</keyword>
<dbReference type="SMART" id="SM00647">
    <property type="entry name" value="IBR"/>
    <property type="match status" value="1"/>
</dbReference>
<keyword evidence="8" id="KW-0862">Zinc</keyword>
<dbReference type="GeneID" id="54475085"/>
<dbReference type="RefSeq" id="XP_033587601.1">
    <property type="nucleotide sequence ID" value="XM_033734083.1"/>
</dbReference>
<evidence type="ECO:0000256" key="1">
    <source>
        <dbReference type="ARBA" id="ARBA00001798"/>
    </source>
</evidence>
<evidence type="ECO:0000259" key="9">
    <source>
        <dbReference type="PROSITE" id="PS51873"/>
    </source>
</evidence>
<accession>A0A6A6PMW7</accession>
<keyword evidence="7" id="KW-0833">Ubl conjugation pathway</keyword>
<dbReference type="PANTHER" id="PTHR11685">
    <property type="entry name" value="RBR FAMILY RING FINGER AND IBR DOMAIN-CONTAINING"/>
    <property type="match status" value="1"/>
</dbReference>
<evidence type="ECO:0000256" key="3">
    <source>
        <dbReference type="ARBA" id="ARBA00022679"/>
    </source>
</evidence>
<dbReference type="InterPro" id="IPR002867">
    <property type="entry name" value="IBR_dom"/>
</dbReference>
<dbReference type="SUPFAM" id="SSF57850">
    <property type="entry name" value="RING/U-box"/>
    <property type="match status" value="2"/>
</dbReference>
<evidence type="ECO:0000256" key="6">
    <source>
        <dbReference type="ARBA" id="ARBA00022771"/>
    </source>
</evidence>
<dbReference type="GO" id="GO:0008270">
    <property type="term" value="F:zinc ion binding"/>
    <property type="evidence" value="ECO:0007669"/>
    <property type="project" value="UniProtKB-KW"/>
</dbReference>
<evidence type="ECO:0000313" key="11">
    <source>
        <dbReference type="Proteomes" id="UP000799767"/>
    </source>
</evidence>
<reference evidence="10" key="1">
    <citation type="journal article" date="2020" name="Stud. Mycol.">
        <title>101 Dothideomycetes genomes: a test case for predicting lifestyles and emergence of pathogens.</title>
        <authorList>
            <person name="Haridas S."/>
            <person name="Albert R."/>
            <person name="Binder M."/>
            <person name="Bloem J."/>
            <person name="Labutti K."/>
            <person name="Salamov A."/>
            <person name="Andreopoulos B."/>
            <person name="Baker S."/>
            <person name="Barry K."/>
            <person name="Bills G."/>
            <person name="Bluhm B."/>
            <person name="Cannon C."/>
            <person name="Castanera R."/>
            <person name="Culley D."/>
            <person name="Daum C."/>
            <person name="Ezra D."/>
            <person name="Gonzalez J."/>
            <person name="Henrissat B."/>
            <person name="Kuo A."/>
            <person name="Liang C."/>
            <person name="Lipzen A."/>
            <person name="Lutzoni F."/>
            <person name="Magnuson J."/>
            <person name="Mondo S."/>
            <person name="Nolan M."/>
            <person name="Ohm R."/>
            <person name="Pangilinan J."/>
            <person name="Park H.-J."/>
            <person name="Ramirez L."/>
            <person name="Alfaro M."/>
            <person name="Sun H."/>
            <person name="Tritt A."/>
            <person name="Yoshinaga Y."/>
            <person name="Zwiers L.-H."/>
            <person name="Turgeon B."/>
            <person name="Goodwin S."/>
            <person name="Spatafora J."/>
            <person name="Crous P."/>
            <person name="Grigoriev I."/>
        </authorList>
    </citation>
    <scope>NUCLEOTIDE SEQUENCE</scope>
    <source>
        <strain evidence="10">CBS 113389</strain>
    </source>
</reference>
<evidence type="ECO:0000256" key="8">
    <source>
        <dbReference type="ARBA" id="ARBA00022833"/>
    </source>
</evidence>